<dbReference type="InterPro" id="IPR003718">
    <property type="entry name" value="OsmC/Ohr_fam"/>
</dbReference>
<accession>A0ABP4AG03</accession>
<keyword evidence="3" id="KW-1185">Reference proteome</keyword>
<comment type="caution">
    <text evidence="2">The sequence shown here is derived from an EMBL/GenBank/DDBJ whole genome shotgun (WGS) entry which is preliminary data.</text>
</comment>
<dbReference type="SUPFAM" id="SSF82784">
    <property type="entry name" value="OsmC-like"/>
    <property type="match status" value="1"/>
</dbReference>
<dbReference type="InterPro" id="IPR015946">
    <property type="entry name" value="KH_dom-like_a/b"/>
</dbReference>
<dbReference type="Proteomes" id="UP001500542">
    <property type="component" value="Unassembled WGS sequence"/>
</dbReference>
<evidence type="ECO:0000313" key="3">
    <source>
        <dbReference type="Proteomes" id="UP001500542"/>
    </source>
</evidence>
<protein>
    <submittedName>
        <fullName evidence="2">Uncharacterized protein</fullName>
    </submittedName>
</protein>
<dbReference type="EMBL" id="BAAAHK010000005">
    <property type="protein sequence ID" value="GAA0936116.1"/>
    <property type="molecule type" value="Genomic_DNA"/>
</dbReference>
<gene>
    <name evidence="2" type="ORF">GCM10009554_23390</name>
</gene>
<dbReference type="Gene3D" id="3.30.300.20">
    <property type="match status" value="1"/>
</dbReference>
<proteinExistence type="predicted"/>
<keyword evidence="1" id="KW-0862">Zinc</keyword>
<dbReference type="InterPro" id="IPR024078">
    <property type="entry name" value="LmbE-like_dom_sf"/>
</dbReference>
<evidence type="ECO:0000256" key="1">
    <source>
        <dbReference type="ARBA" id="ARBA00022833"/>
    </source>
</evidence>
<dbReference type="PANTHER" id="PTHR39624:SF2">
    <property type="entry name" value="OSMC-LIKE PROTEIN"/>
    <property type="match status" value="1"/>
</dbReference>
<dbReference type="Pfam" id="PF02566">
    <property type="entry name" value="OsmC"/>
    <property type="match status" value="1"/>
</dbReference>
<organism evidence="2 3">
    <name type="scientific">Kribbella koreensis</name>
    <dbReference type="NCBI Taxonomy" id="57909"/>
    <lineage>
        <taxon>Bacteria</taxon>
        <taxon>Bacillati</taxon>
        <taxon>Actinomycetota</taxon>
        <taxon>Actinomycetes</taxon>
        <taxon>Propionibacteriales</taxon>
        <taxon>Kribbellaceae</taxon>
        <taxon>Kribbella</taxon>
    </lineage>
</organism>
<dbReference type="InterPro" id="IPR036102">
    <property type="entry name" value="OsmC/Ohrsf"/>
</dbReference>
<name>A0ABP4AG03_9ACTN</name>
<reference evidence="3" key="1">
    <citation type="journal article" date="2019" name="Int. J. Syst. Evol. Microbiol.">
        <title>The Global Catalogue of Microorganisms (GCM) 10K type strain sequencing project: providing services to taxonomists for standard genome sequencing and annotation.</title>
        <authorList>
            <consortium name="The Broad Institute Genomics Platform"/>
            <consortium name="The Broad Institute Genome Sequencing Center for Infectious Disease"/>
            <person name="Wu L."/>
            <person name="Ma J."/>
        </authorList>
    </citation>
    <scope>NUCLEOTIDE SEQUENCE [LARGE SCALE GENOMIC DNA]</scope>
    <source>
        <strain evidence="3">JCM 10977</strain>
    </source>
</reference>
<dbReference type="SUPFAM" id="SSF102588">
    <property type="entry name" value="LmbE-like"/>
    <property type="match status" value="1"/>
</dbReference>
<dbReference type="InterPro" id="IPR003737">
    <property type="entry name" value="GlcNAc_PI_deacetylase-related"/>
</dbReference>
<dbReference type="Gene3D" id="3.40.50.10320">
    <property type="entry name" value="LmbE-like"/>
    <property type="match status" value="1"/>
</dbReference>
<dbReference type="PANTHER" id="PTHR39624">
    <property type="entry name" value="PROTEIN INVOLVED IN RIMO-MEDIATED BETA-METHYLTHIOLATION OF RIBOSOMAL PROTEIN S12 YCAO"/>
    <property type="match status" value="1"/>
</dbReference>
<sequence length="371" mass="39381">MTDVETAVHRAGTLPGWSSVLAVVAHPDDEAFGLGAILDGFGRAGARVSVLCLTHGTAPKLGASGDLRALRTAELQLAAKALGVDSAELLDHPDGGLGGVEMMTLAGDVLARLEASPADGLVVFDPSGVSGHPDHVAATAAALAAARHADLPVLGWTVPSTVAQHLNEEFGIGFTGHEPAEIDLVIRVDRHRQRMASLAYASQAVPTGILWRRLDLLGDHEHLRWLRRRHGTAVATDDAPSVLKVHHRTGDRFEIHVRDHVLSVDQPVGAGGEDTAPTPTELFVASLATCVAFYARRYLHRHQLDTTGLAVDASFRLATKPARVDRISLTIRLATDLPPSRRDALLAVARKCTVHNSIVTPPDISVDLSDG</sequence>
<evidence type="ECO:0000313" key="2">
    <source>
        <dbReference type="EMBL" id="GAA0936116.1"/>
    </source>
</evidence>
<dbReference type="RefSeq" id="WP_343967915.1">
    <property type="nucleotide sequence ID" value="NZ_BAAAHK010000005.1"/>
</dbReference>
<dbReference type="Pfam" id="PF02585">
    <property type="entry name" value="PIG-L"/>
    <property type="match status" value="1"/>
</dbReference>